<reference evidence="2 3" key="1">
    <citation type="submission" date="2012-02" db="EMBL/GenBank/DDBJ databases">
        <title>Shotgun genome sequence of Phaeospirillum photometricum DSM 122.</title>
        <authorList>
            <person name="Duquesne K."/>
            <person name="Sturgis J."/>
        </authorList>
    </citation>
    <scope>NUCLEOTIDE SEQUENCE [LARGE SCALE GENOMIC DNA]</scope>
    <source>
        <strain evidence="3">DSM122</strain>
    </source>
</reference>
<dbReference type="KEGG" id="rpm:RSPPHO_00712"/>
<protein>
    <submittedName>
        <fullName evidence="2">Uncharacterized protein</fullName>
    </submittedName>
</protein>
<dbReference type="HOGENOM" id="CLU_2510526_0_0_5"/>
<dbReference type="EMBL" id="HE663493">
    <property type="protein sequence ID" value="CCG07338.1"/>
    <property type="molecule type" value="Genomic_DNA"/>
</dbReference>
<keyword evidence="3" id="KW-1185">Reference proteome</keyword>
<dbReference type="RefSeq" id="WP_014413978.1">
    <property type="nucleotide sequence ID" value="NC_017059.1"/>
</dbReference>
<evidence type="ECO:0000313" key="2">
    <source>
        <dbReference type="EMBL" id="CCG07338.1"/>
    </source>
</evidence>
<dbReference type="PATRIC" id="fig|1150469.3.peg.820"/>
<accession>H6SQM3</accession>
<dbReference type="Proteomes" id="UP000033220">
    <property type="component" value="Chromosome DSM 122"/>
</dbReference>
<evidence type="ECO:0000256" key="1">
    <source>
        <dbReference type="SAM" id="MobiDB-lite"/>
    </source>
</evidence>
<sequence length="85" mass="9116">MSHPFKRHPHLTRARRRALRQAAAAPLAVTLTSSGHLRSPKPPPSGGAYAPATLLALIESGLLADHLDRLVLTDEGRAVLVGRVR</sequence>
<gene>
    <name evidence="2" type="ORF">RSPPHO_00712</name>
</gene>
<proteinExistence type="predicted"/>
<evidence type="ECO:0000313" key="3">
    <source>
        <dbReference type="Proteomes" id="UP000033220"/>
    </source>
</evidence>
<organism evidence="2 3">
    <name type="scientific">Pararhodospirillum photometricum DSM 122</name>
    <dbReference type="NCBI Taxonomy" id="1150469"/>
    <lineage>
        <taxon>Bacteria</taxon>
        <taxon>Pseudomonadati</taxon>
        <taxon>Pseudomonadota</taxon>
        <taxon>Alphaproteobacteria</taxon>
        <taxon>Rhodospirillales</taxon>
        <taxon>Rhodospirillaceae</taxon>
        <taxon>Pararhodospirillum</taxon>
    </lineage>
</organism>
<name>H6SQM3_PARPM</name>
<dbReference type="STRING" id="1150469.RSPPHO_00712"/>
<feature type="region of interest" description="Disordered" evidence="1">
    <location>
        <begin position="30"/>
        <end position="49"/>
    </location>
</feature>
<dbReference type="AlphaFoldDB" id="H6SQM3"/>